<dbReference type="Proteomes" id="UP000799779">
    <property type="component" value="Unassembled WGS sequence"/>
</dbReference>
<evidence type="ECO:0000313" key="1">
    <source>
        <dbReference type="EMBL" id="KAF1999759.1"/>
    </source>
</evidence>
<name>A0A6A5WG50_9PLEO</name>
<dbReference type="AlphaFoldDB" id="A0A6A5WG50"/>
<reference evidence="1" key="1">
    <citation type="journal article" date="2020" name="Stud. Mycol.">
        <title>101 Dothideomycetes genomes: a test case for predicting lifestyles and emergence of pathogens.</title>
        <authorList>
            <person name="Haridas S."/>
            <person name="Albert R."/>
            <person name="Binder M."/>
            <person name="Bloem J."/>
            <person name="Labutti K."/>
            <person name="Salamov A."/>
            <person name="Andreopoulos B."/>
            <person name="Baker S."/>
            <person name="Barry K."/>
            <person name="Bills G."/>
            <person name="Bluhm B."/>
            <person name="Cannon C."/>
            <person name="Castanera R."/>
            <person name="Culley D."/>
            <person name="Daum C."/>
            <person name="Ezra D."/>
            <person name="Gonzalez J."/>
            <person name="Henrissat B."/>
            <person name="Kuo A."/>
            <person name="Liang C."/>
            <person name="Lipzen A."/>
            <person name="Lutzoni F."/>
            <person name="Magnuson J."/>
            <person name="Mondo S."/>
            <person name="Nolan M."/>
            <person name="Ohm R."/>
            <person name="Pangilinan J."/>
            <person name="Park H.-J."/>
            <person name="Ramirez L."/>
            <person name="Alfaro M."/>
            <person name="Sun H."/>
            <person name="Tritt A."/>
            <person name="Yoshinaga Y."/>
            <person name="Zwiers L.-H."/>
            <person name="Turgeon B."/>
            <person name="Goodwin S."/>
            <person name="Spatafora J."/>
            <person name="Crous P."/>
            <person name="Grigoriev I."/>
        </authorList>
    </citation>
    <scope>NUCLEOTIDE SEQUENCE</scope>
    <source>
        <strain evidence="1">CBS 123094</strain>
    </source>
</reference>
<protein>
    <submittedName>
        <fullName evidence="1">Uncharacterized protein</fullName>
    </submittedName>
</protein>
<dbReference type="EMBL" id="ML977593">
    <property type="protein sequence ID" value="KAF1999759.1"/>
    <property type="molecule type" value="Genomic_DNA"/>
</dbReference>
<keyword evidence="2" id="KW-1185">Reference proteome</keyword>
<sequence length="306" mass="34635">MAVSSSTSSLDKDVGRLTVKEPKPTNLIDKMLAQKKAGPPVPAAVQITRMMEERRRKASVAQREAHQAEIHAAKINAQKENTCVEVKLEQPVTDVLDLDRDARLHLIKDKVQVSIFVGENIVVKVPRRALLASSTIFNLQYQADSTMMVLRLPEIINVGSVKFIVRDWLLQTLKTHGIFHLRVRGMLVDRIAICRAAIALGMDSYIKNEIEELLKVLSNRIPTYKQLHELHSKAIDKDPFLEATSKRLAFDKAYKQIQDAPFFNDYLGKPENVALLKAMAPHLATFEAKIQQDLKQRMASKKLQRK</sequence>
<accession>A0A6A5WG50</accession>
<organism evidence="1 2">
    <name type="scientific">Amniculicola lignicola CBS 123094</name>
    <dbReference type="NCBI Taxonomy" id="1392246"/>
    <lineage>
        <taxon>Eukaryota</taxon>
        <taxon>Fungi</taxon>
        <taxon>Dikarya</taxon>
        <taxon>Ascomycota</taxon>
        <taxon>Pezizomycotina</taxon>
        <taxon>Dothideomycetes</taxon>
        <taxon>Pleosporomycetidae</taxon>
        <taxon>Pleosporales</taxon>
        <taxon>Amniculicolaceae</taxon>
        <taxon>Amniculicola</taxon>
    </lineage>
</organism>
<gene>
    <name evidence="1" type="ORF">P154DRAFT_535261</name>
</gene>
<evidence type="ECO:0000313" key="2">
    <source>
        <dbReference type="Proteomes" id="UP000799779"/>
    </source>
</evidence>
<proteinExistence type="predicted"/>